<dbReference type="Pfam" id="PF12019">
    <property type="entry name" value="GspH"/>
    <property type="match status" value="1"/>
</dbReference>
<evidence type="ECO:0000256" key="3">
    <source>
        <dbReference type="ARBA" id="ARBA00022475"/>
    </source>
</evidence>
<accession>H8YXH3</accession>
<dbReference type="STRING" id="631362.Thi970DRAFT_00802"/>
<comment type="similarity">
    <text evidence="9">Belongs to the GSP H family.</text>
</comment>
<dbReference type="PROSITE" id="PS00409">
    <property type="entry name" value="PROKAR_NTER_METHYL"/>
    <property type="match status" value="1"/>
</dbReference>
<evidence type="ECO:0000256" key="11">
    <source>
        <dbReference type="SAM" id="MobiDB-lite"/>
    </source>
</evidence>
<dbReference type="OrthoDB" id="2313614at2"/>
<protein>
    <recommendedName>
        <fullName evidence="2">Type II secretion system protein H</fullName>
    </recommendedName>
    <alternativeName>
        <fullName evidence="10">General secretion pathway protein H</fullName>
    </alternativeName>
</protein>
<comment type="subcellular location">
    <subcellularLocation>
        <location evidence="1">Cell inner membrane</location>
        <topology evidence="1">Single-pass membrane protein</topology>
    </subcellularLocation>
</comment>
<dbReference type="GO" id="GO:0005886">
    <property type="term" value="C:plasma membrane"/>
    <property type="evidence" value="ECO:0007669"/>
    <property type="project" value="UniProtKB-SubCell"/>
</dbReference>
<keyword evidence="3" id="KW-1003">Cell membrane</keyword>
<dbReference type="Pfam" id="PF07963">
    <property type="entry name" value="N_methyl"/>
    <property type="match status" value="1"/>
</dbReference>
<sequence>MQPSRCLPAPSTAASTAPRATATAVVRPTGTNPTVPRRAARGVTLIELMVTLAVAAILMTVAVPSFESVIKRNRAAGVTNQFMQSLRLARSEAVKRGRNVIVCPSKSTSGDSPTCDADAVWTDGWIIYVDENRDNAFNSTDALIRVGQLSSPNVQIIAPSRFENYIGFRPTGMNFGSDDLSKGTIRLCVSDERREITINITGRMTLEKLEKGDCE</sequence>
<gene>
    <name evidence="14" type="ORF">Thi970DRAFT_00802</name>
</gene>
<keyword evidence="5" id="KW-0997">Cell inner membrane</keyword>
<dbReference type="Gene3D" id="3.55.40.10">
    <property type="entry name" value="minor pseudopilin epsh domain"/>
    <property type="match status" value="1"/>
</dbReference>
<dbReference type="InterPro" id="IPR012902">
    <property type="entry name" value="N_methyl_site"/>
</dbReference>
<dbReference type="eggNOG" id="COG4970">
    <property type="taxonomic scope" value="Bacteria"/>
</dbReference>
<name>H8YXH3_9GAMM</name>
<evidence type="ECO:0000256" key="9">
    <source>
        <dbReference type="ARBA" id="ARBA00025772"/>
    </source>
</evidence>
<dbReference type="HOGENOM" id="CLU_084761_1_4_6"/>
<evidence type="ECO:0000256" key="2">
    <source>
        <dbReference type="ARBA" id="ARBA00021549"/>
    </source>
</evidence>
<evidence type="ECO:0000259" key="13">
    <source>
        <dbReference type="Pfam" id="PF12019"/>
    </source>
</evidence>
<dbReference type="Proteomes" id="UP000002964">
    <property type="component" value="Unassembled WGS sequence"/>
</dbReference>
<evidence type="ECO:0000256" key="6">
    <source>
        <dbReference type="ARBA" id="ARBA00022692"/>
    </source>
</evidence>
<reference evidence="14 15" key="2">
    <citation type="submission" date="2011-11" db="EMBL/GenBank/DDBJ databases">
        <authorList>
            <consortium name="US DOE Joint Genome Institute"/>
            <person name="Lucas S."/>
            <person name="Han J."/>
            <person name="Lapidus A."/>
            <person name="Cheng J.-F."/>
            <person name="Goodwin L."/>
            <person name="Pitluck S."/>
            <person name="Peters L."/>
            <person name="Ovchinnikova G."/>
            <person name="Zhang X."/>
            <person name="Detter J.C."/>
            <person name="Han C."/>
            <person name="Tapia R."/>
            <person name="Land M."/>
            <person name="Hauser L."/>
            <person name="Kyrpides N."/>
            <person name="Ivanova N."/>
            <person name="Pagani I."/>
            <person name="Vogl K."/>
            <person name="Liu Z."/>
            <person name="Overmann J."/>
            <person name="Frigaard N.-U."/>
            <person name="Bryant D."/>
            <person name="Woyke T."/>
        </authorList>
    </citation>
    <scope>NUCLEOTIDE SEQUENCE [LARGE SCALE GENOMIC DNA]</scope>
    <source>
        <strain evidence="14 15">970</strain>
    </source>
</reference>
<feature type="region of interest" description="Disordered" evidence="11">
    <location>
        <begin position="1"/>
        <end position="22"/>
    </location>
</feature>
<dbReference type="InterPro" id="IPR022346">
    <property type="entry name" value="T2SS_GspH"/>
</dbReference>
<keyword evidence="8 12" id="KW-0472">Membrane</keyword>
<evidence type="ECO:0000256" key="5">
    <source>
        <dbReference type="ARBA" id="ARBA00022519"/>
    </source>
</evidence>
<evidence type="ECO:0000256" key="7">
    <source>
        <dbReference type="ARBA" id="ARBA00022989"/>
    </source>
</evidence>
<reference evidence="15" key="1">
    <citation type="submission" date="2011-06" db="EMBL/GenBank/DDBJ databases">
        <authorList>
            <consortium name="US DOE Joint Genome Institute (JGI-PGF)"/>
            <person name="Lucas S."/>
            <person name="Han J."/>
            <person name="Lapidus A."/>
            <person name="Cheng J.-F."/>
            <person name="Goodwin L."/>
            <person name="Pitluck S."/>
            <person name="Peters L."/>
            <person name="Land M.L."/>
            <person name="Hauser L."/>
            <person name="Vogl K."/>
            <person name="Liu Z."/>
            <person name="Overmann J."/>
            <person name="Frigaard N.-U."/>
            <person name="Bryant D.A."/>
            <person name="Woyke T.J."/>
        </authorList>
    </citation>
    <scope>NUCLEOTIDE SEQUENCE [LARGE SCALE GENOMIC DNA]</scope>
    <source>
        <strain evidence="15">970</strain>
    </source>
</reference>
<organism evidence="14 15">
    <name type="scientific">Thiorhodovibrio frisius</name>
    <dbReference type="NCBI Taxonomy" id="631362"/>
    <lineage>
        <taxon>Bacteria</taxon>
        <taxon>Pseudomonadati</taxon>
        <taxon>Pseudomonadota</taxon>
        <taxon>Gammaproteobacteria</taxon>
        <taxon>Chromatiales</taxon>
        <taxon>Chromatiaceae</taxon>
        <taxon>Thiorhodovibrio</taxon>
    </lineage>
</organism>
<dbReference type="EMBL" id="JH603168">
    <property type="protein sequence ID" value="EIC23149.1"/>
    <property type="molecule type" value="Genomic_DNA"/>
</dbReference>
<feature type="compositionally biased region" description="Low complexity" evidence="11">
    <location>
        <begin position="8"/>
        <end position="22"/>
    </location>
</feature>
<keyword evidence="6 12" id="KW-0812">Transmembrane</keyword>
<evidence type="ECO:0000313" key="15">
    <source>
        <dbReference type="Proteomes" id="UP000002964"/>
    </source>
</evidence>
<evidence type="ECO:0000256" key="12">
    <source>
        <dbReference type="SAM" id="Phobius"/>
    </source>
</evidence>
<dbReference type="GO" id="GO:0015627">
    <property type="term" value="C:type II protein secretion system complex"/>
    <property type="evidence" value="ECO:0007669"/>
    <property type="project" value="InterPro"/>
</dbReference>
<keyword evidence="15" id="KW-1185">Reference proteome</keyword>
<dbReference type="NCBIfam" id="TIGR02532">
    <property type="entry name" value="IV_pilin_GFxxxE"/>
    <property type="match status" value="1"/>
</dbReference>
<feature type="domain" description="General secretion pathway GspH" evidence="13">
    <location>
        <begin position="79"/>
        <end position="202"/>
    </location>
</feature>
<evidence type="ECO:0000256" key="1">
    <source>
        <dbReference type="ARBA" id="ARBA00004377"/>
    </source>
</evidence>
<proteinExistence type="inferred from homology"/>
<evidence type="ECO:0000256" key="8">
    <source>
        <dbReference type="ARBA" id="ARBA00023136"/>
    </source>
</evidence>
<evidence type="ECO:0000256" key="4">
    <source>
        <dbReference type="ARBA" id="ARBA00022481"/>
    </source>
</evidence>
<evidence type="ECO:0000256" key="10">
    <source>
        <dbReference type="ARBA" id="ARBA00030775"/>
    </source>
</evidence>
<keyword evidence="7 12" id="KW-1133">Transmembrane helix</keyword>
<dbReference type="AlphaFoldDB" id="H8YXH3"/>
<evidence type="ECO:0000313" key="14">
    <source>
        <dbReference type="EMBL" id="EIC23149.1"/>
    </source>
</evidence>
<feature type="transmembrane region" description="Helical" evidence="12">
    <location>
        <begin position="46"/>
        <end position="66"/>
    </location>
</feature>
<keyword evidence="4" id="KW-0488">Methylation</keyword>
<dbReference type="GO" id="GO:0015628">
    <property type="term" value="P:protein secretion by the type II secretion system"/>
    <property type="evidence" value="ECO:0007669"/>
    <property type="project" value="InterPro"/>
</dbReference>
<dbReference type="InterPro" id="IPR045584">
    <property type="entry name" value="Pilin-like"/>
</dbReference>
<dbReference type="SUPFAM" id="SSF54523">
    <property type="entry name" value="Pili subunits"/>
    <property type="match status" value="1"/>
</dbReference>